<accession>A0ABQ4D390</accession>
<gene>
    <name evidence="1" type="ORF">Asi02nite_75190</name>
</gene>
<evidence type="ECO:0000313" key="2">
    <source>
        <dbReference type="Proteomes" id="UP000604117"/>
    </source>
</evidence>
<evidence type="ECO:0000313" key="1">
    <source>
        <dbReference type="EMBL" id="GIF78001.1"/>
    </source>
</evidence>
<dbReference type="Proteomes" id="UP000604117">
    <property type="component" value="Unassembled WGS sequence"/>
</dbReference>
<dbReference type="RefSeq" id="WP_203718846.1">
    <property type="nucleotide sequence ID" value="NZ_BONE01000113.1"/>
</dbReference>
<reference evidence="1 2" key="1">
    <citation type="submission" date="2021-01" db="EMBL/GenBank/DDBJ databases">
        <title>Whole genome shotgun sequence of Asanoa siamensis NBRC 107932.</title>
        <authorList>
            <person name="Komaki H."/>
            <person name="Tamura T."/>
        </authorList>
    </citation>
    <scope>NUCLEOTIDE SEQUENCE [LARGE SCALE GENOMIC DNA]</scope>
    <source>
        <strain evidence="1 2">NBRC 107932</strain>
    </source>
</reference>
<comment type="caution">
    <text evidence="1">The sequence shown here is derived from an EMBL/GenBank/DDBJ whole genome shotgun (WGS) entry which is preliminary data.</text>
</comment>
<name>A0ABQ4D390_9ACTN</name>
<proteinExistence type="predicted"/>
<protein>
    <submittedName>
        <fullName evidence="1">Uncharacterized protein</fullName>
    </submittedName>
</protein>
<organism evidence="1 2">
    <name type="scientific">Asanoa siamensis</name>
    <dbReference type="NCBI Taxonomy" id="926357"/>
    <lineage>
        <taxon>Bacteria</taxon>
        <taxon>Bacillati</taxon>
        <taxon>Actinomycetota</taxon>
        <taxon>Actinomycetes</taxon>
        <taxon>Micromonosporales</taxon>
        <taxon>Micromonosporaceae</taxon>
        <taxon>Asanoa</taxon>
    </lineage>
</organism>
<sequence>MDPNIGNTDQWRPLYISAVIGGSTVENRGIRAGLGQLARVVGGVPWTPADDEAAVDLELHVAGNLLKPDHVGMRTGRWARSSRVFVVQYAVPAELEGRSGEEVLDHLGRLLPEAVAAAEEGLVKKRNRLPVRQARAIAGTVFAMFEG</sequence>
<keyword evidence="2" id="KW-1185">Reference proteome</keyword>
<dbReference type="EMBL" id="BONE01000113">
    <property type="protein sequence ID" value="GIF78001.1"/>
    <property type="molecule type" value="Genomic_DNA"/>
</dbReference>